<dbReference type="Proteomes" id="UP000027451">
    <property type="component" value="Unassembled WGS sequence"/>
</dbReference>
<feature type="region of interest" description="Disordered" evidence="1">
    <location>
        <begin position="123"/>
        <end position="145"/>
    </location>
</feature>
<proteinExistence type="predicted"/>
<organism evidence="3 4">
    <name type="scientific">Caballeronia zhejiangensis</name>
    <dbReference type="NCBI Taxonomy" id="871203"/>
    <lineage>
        <taxon>Bacteria</taxon>
        <taxon>Pseudomonadati</taxon>
        <taxon>Pseudomonadota</taxon>
        <taxon>Betaproteobacteria</taxon>
        <taxon>Burkholderiales</taxon>
        <taxon>Burkholderiaceae</taxon>
        <taxon>Caballeronia</taxon>
    </lineage>
</organism>
<dbReference type="EMBL" id="JFHD01000063">
    <property type="protein sequence ID" value="KDR24880.1"/>
    <property type="molecule type" value="Genomic_DNA"/>
</dbReference>
<feature type="chain" id="PRO_5025013927" description="Lipoprotein" evidence="2">
    <location>
        <begin position="21"/>
        <end position="351"/>
    </location>
</feature>
<accession>A0A656QDT4</accession>
<name>A0A656QDT4_9BURK</name>
<dbReference type="OrthoDB" id="9972755at2"/>
<evidence type="ECO:0000256" key="2">
    <source>
        <dbReference type="SAM" id="SignalP"/>
    </source>
</evidence>
<sequence>MRTFLTFTFLLVAAMSYSSACGSQENSDGECNPFPKTDGVEMHADGAVELSGLGKLAGGGLRGNYSKKDTRLLADGPDANRAEEVMALLAYHCRRVKGLTNSEREKADQQFYEVVKALSAAGPLSKRETSRASKSAPAAQQQNAPPVIAPSVRQAASLLKVAAHGYKSAMGLPFMAALGGSYIPVVPYELLENETMLEMVASQKLMEPVPNLRTVPEYDTESLAYGICRGIRDGDAQVADVMTHYGSKIPERLYADIGAVRDTMIYTYFKGPAVSDHCDVFLGLIRNRMDEKAGKKIRPGQLVANWPIPVRTPSFSAGAFAQYVAAVKTLDRDATSLLGTENGYPAARNTK</sequence>
<protein>
    <recommendedName>
        <fullName evidence="5">Lipoprotein</fullName>
    </recommendedName>
</protein>
<reference evidence="3 4" key="1">
    <citation type="submission" date="2014-03" db="EMBL/GenBank/DDBJ databases">
        <title>Draft Genome Sequences of Four Burkholderia Strains.</title>
        <authorList>
            <person name="Liu X.Y."/>
            <person name="Li C.X."/>
            <person name="Xu J.H."/>
        </authorList>
    </citation>
    <scope>NUCLEOTIDE SEQUENCE [LARGE SCALE GENOMIC DNA]</scope>
    <source>
        <strain evidence="3 4">OP-1</strain>
    </source>
</reference>
<evidence type="ECO:0000313" key="4">
    <source>
        <dbReference type="Proteomes" id="UP000027451"/>
    </source>
</evidence>
<evidence type="ECO:0000313" key="3">
    <source>
        <dbReference type="EMBL" id="KDR24880.1"/>
    </source>
</evidence>
<dbReference type="RefSeq" id="WP_033536958.1">
    <property type="nucleotide sequence ID" value="NZ_JFHD01000063.1"/>
</dbReference>
<feature type="compositionally biased region" description="Low complexity" evidence="1">
    <location>
        <begin position="132"/>
        <end position="145"/>
    </location>
</feature>
<feature type="signal peptide" evidence="2">
    <location>
        <begin position="1"/>
        <end position="20"/>
    </location>
</feature>
<dbReference type="AlphaFoldDB" id="A0A656QDT4"/>
<comment type="caution">
    <text evidence="3">The sequence shown here is derived from an EMBL/GenBank/DDBJ whole genome shotgun (WGS) entry which is preliminary data.</text>
</comment>
<evidence type="ECO:0000256" key="1">
    <source>
        <dbReference type="SAM" id="MobiDB-lite"/>
    </source>
</evidence>
<gene>
    <name evidence="3" type="ORF">BG60_33645</name>
</gene>
<keyword evidence="4" id="KW-1185">Reference proteome</keyword>
<keyword evidence="2" id="KW-0732">Signal</keyword>
<evidence type="ECO:0008006" key="5">
    <source>
        <dbReference type="Google" id="ProtNLM"/>
    </source>
</evidence>